<keyword evidence="4" id="KW-1185">Reference proteome</keyword>
<dbReference type="SUPFAM" id="SSF49384">
    <property type="entry name" value="Carbohydrate-binding domain"/>
    <property type="match status" value="1"/>
</dbReference>
<dbReference type="SMART" id="SM00637">
    <property type="entry name" value="CBD_II"/>
    <property type="match status" value="1"/>
</dbReference>
<dbReference type="Gene3D" id="2.60.40.290">
    <property type="match status" value="1"/>
</dbReference>
<dbReference type="AlphaFoldDB" id="A0A8J7WS68"/>
<feature type="signal peptide" evidence="1">
    <location>
        <begin position="1"/>
        <end position="19"/>
    </location>
</feature>
<dbReference type="RefSeq" id="WP_211468719.1">
    <property type="nucleotide sequence ID" value="NZ_JAGSXH010000048.1"/>
</dbReference>
<reference evidence="3" key="1">
    <citation type="submission" date="2021-04" db="EMBL/GenBank/DDBJ databases">
        <title>Genome based classification of Actinospica acidithermotolerans sp. nov., an actinobacterium isolated from an Indonesian hot spring.</title>
        <authorList>
            <person name="Kusuma A.B."/>
            <person name="Putra K.E."/>
            <person name="Nafisah S."/>
            <person name="Loh J."/>
            <person name="Nouioui I."/>
            <person name="Goodfellow M."/>
        </authorList>
    </citation>
    <scope>NUCLEOTIDE SEQUENCE</scope>
    <source>
        <strain evidence="3">DSM 45618</strain>
    </source>
</reference>
<evidence type="ECO:0000256" key="1">
    <source>
        <dbReference type="SAM" id="SignalP"/>
    </source>
</evidence>
<dbReference type="EMBL" id="JAGSXH010000048">
    <property type="protein sequence ID" value="MBS2964354.1"/>
    <property type="molecule type" value="Genomic_DNA"/>
</dbReference>
<dbReference type="GO" id="GO:0005975">
    <property type="term" value="P:carbohydrate metabolic process"/>
    <property type="evidence" value="ECO:0007669"/>
    <property type="project" value="InterPro"/>
</dbReference>
<name>A0A8J7WS68_9ACTN</name>
<comment type="caution">
    <text evidence="3">The sequence shown here is derived from an EMBL/GenBank/DDBJ whole genome shotgun (WGS) entry which is preliminary data.</text>
</comment>
<dbReference type="PROSITE" id="PS51173">
    <property type="entry name" value="CBM2"/>
    <property type="match status" value="1"/>
</dbReference>
<gene>
    <name evidence="3" type="ORF">KGA66_14945</name>
</gene>
<dbReference type="GO" id="GO:0030247">
    <property type="term" value="F:polysaccharide binding"/>
    <property type="evidence" value="ECO:0007669"/>
    <property type="project" value="UniProtKB-UniRule"/>
</dbReference>
<proteinExistence type="predicted"/>
<sequence>MRRIIQVAALPLLALAALAAGGAGPAAAAAAAHASAAASCAGTIQIDSFAFSQPVVTAGQFASATLTATNCTAQPLNATVTAYGRFFGPSGNTLPAGCPVVDPIALPTDFAAGGQYTNNFGTSTFASCTAASYEEIVSFSVGGTTVATATATVAIQSGAAACHVVYTTQSQWQGGFVAAISITNTTTAPVSGWTLTFTFGGDQHIGYVWGASGSQTGETVTLTSTPSNSSIAGGATLSGIGFTGTWHAGDVPPTAFSLNGVACS</sequence>
<dbReference type="InterPro" id="IPR012291">
    <property type="entry name" value="CBM2_carb-bd_dom_sf"/>
</dbReference>
<keyword evidence="1" id="KW-0732">Signal</keyword>
<feature type="chain" id="PRO_5039115768" evidence="1">
    <location>
        <begin position="20"/>
        <end position="264"/>
    </location>
</feature>
<organism evidence="3 4">
    <name type="scientific">Actinocrinis puniceicyclus</name>
    <dbReference type="NCBI Taxonomy" id="977794"/>
    <lineage>
        <taxon>Bacteria</taxon>
        <taxon>Bacillati</taxon>
        <taxon>Actinomycetota</taxon>
        <taxon>Actinomycetes</taxon>
        <taxon>Catenulisporales</taxon>
        <taxon>Actinospicaceae</taxon>
        <taxon>Actinocrinis</taxon>
    </lineage>
</organism>
<dbReference type="GO" id="GO:0004553">
    <property type="term" value="F:hydrolase activity, hydrolyzing O-glycosyl compounds"/>
    <property type="evidence" value="ECO:0007669"/>
    <property type="project" value="InterPro"/>
</dbReference>
<accession>A0A8J7WS68</accession>
<evidence type="ECO:0000313" key="3">
    <source>
        <dbReference type="EMBL" id="MBS2964354.1"/>
    </source>
</evidence>
<dbReference type="InterPro" id="IPR008965">
    <property type="entry name" value="CBM2/CBM3_carb-bd_dom_sf"/>
</dbReference>
<protein>
    <submittedName>
        <fullName evidence="3">Cellulose binding domain-containing protein</fullName>
    </submittedName>
</protein>
<evidence type="ECO:0000313" key="4">
    <source>
        <dbReference type="Proteomes" id="UP000677913"/>
    </source>
</evidence>
<dbReference type="InterPro" id="IPR001919">
    <property type="entry name" value="CBD2"/>
</dbReference>
<evidence type="ECO:0000259" key="2">
    <source>
        <dbReference type="PROSITE" id="PS51173"/>
    </source>
</evidence>
<dbReference type="Pfam" id="PF00553">
    <property type="entry name" value="CBM_2"/>
    <property type="match status" value="1"/>
</dbReference>
<feature type="domain" description="CBM2" evidence="2">
    <location>
        <begin position="155"/>
        <end position="264"/>
    </location>
</feature>
<dbReference type="Proteomes" id="UP000677913">
    <property type="component" value="Unassembled WGS sequence"/>
</dbReference>